<dbReference type="InterPro" id="IPR037401">
    <property type="entry name" value="SnoaL-like"/>
</dbReference>
<gene>
    <name evidence="2" type="ORF">GCM10023203_29460</name>
</gene>
<sequence length="159" mass="16888">MTAPTDAPTHSAAPSAPTDARQVVGALYEAFGRGDVAAILERLAPDVAWDVWPDNFAQRADVPHLRPRRGREEVGAFFGAVAEQTVHEFTVQGLVADGDTVVAVVRVDFGTPSGGRYADEELHLWTLGDDGLVHAFRHYVDTAKHIAAVGGEDTTATAG</sequence>
<dbReference type="SUPFAM" id="SSF54427">
    <property type="entry name" value="NTF2-like"/>
    <property type="match status" value="1"/>
</dbReference>
<dbReference type="PANTHER" id="PTHR41252">
    <property type="entry name" value="BLR2505 PROTEIN"/>
    <property type="match status" value="1"/>
</dbReference>
<dbReference type="PANTHER" id="PTHR41252:SF1">
    <property type="entry name" value="BLR2505 PROTEIN"/>
    <property type="match status" value="1"/>
</dbReference>
<evidence type="ECO:0000313" key="2">
    <source>
        <dbReference type="EMBL" id="GAA4877226.1"/>
    </source>
</evidence>
<comment type="caution">
    <text evidence="2">The sequence shown here is derived from an EMBL/GenBank/DDBJ whole genome shotgun (WGS) entry which is preliminary data.</text>
</comment>
<feature type="domain" description="SnoaL-like" evidence="1">
    <location>
        <begin position="25"/>
        <end position="133"/>
    </location>
</feature>
<protein>
    <recommendedName>
        <fullName evidence="1">SnoaL-like domain-containing protein</fullName>
    </recommendedName>
</protein>
<dbReference type="Gene3D" id="3.10.450.50">
    <property type="match status" value="1"/>
</dbReference>
<keyword evidence="3" id="KW-1185">Reference proteome</keyword>
<accession>A0ABP9ENX8</accession>
<evidence type="ECO:0000313" key="3">
    <source>
        <dbReference type="Proteomes" id="UP001500457"/>
    </source>
</evidence>
<dbReference type="EMBL" id="BAABHQ010000007">
    <property type="protein sequence ID" value="GAA4877226.1"/>
    <property type="molecule type" value="Genomic_DNA"/>
</dbReference>
<name>A0ABP9ENX8_9PSEU</name>
<dbReference type="Pfam" id="PF12680">
    <property type="entry name" value="SnoaL_2"/>
    <property type="match status" value="1"/>
</dbReference>
<reference evidence="3" key="1">
    <citation type="journal article" date="2019" name="Int. J. Syst. Evol. Microbiol.">
        <title>The Global Catalogue of Microorganisms (GCM) 10K type strain sequencing project: providing services to taxonomists for standard genome sequencing and annotation.</title>
        <authorList>
            <consortium name="The Broad Institute Genomics Platform"/>
            <consortium name="The Broad Institute Genome Sequencing Center for Infectious Disease"/>
            <person name="Wu L."/>
            <person name="Ma J."/>
        </authorList>
    </citation>
    <scope>NUCLEOTIDE SEQUENCE [LARGE SCALE GENOMIC DNA]</scope>
    <source>
        <strain evidence="3">JCM 17983</strain>
    </source>
</reference>
<organism evidence="2 3">
    <name type="scientific">Actinomycetospora straminea</name>
    <dbReference type="NCBI Taxonomy" id="663607"/>
    <lineage>
        <taxon>Bacteria</taxon>
        <taxon>Bacillati</taxon>
        <taxon>Actinomycetota</taxon>
        <taxon>Actinomycetes</taxon>
        <taxon>Pseudonocardiales</taxon>
        <taxon>Pseudonocardiaceae</taxon>
        <taxon>Actinomycetospora</taxon>
    </lineage>
</organism>
<dbReference type="Proteomes" id="UP001500457">
    <property type="component" value="Unassembled WGS sequence"/>
</dbReference>
<dbReference type="RefSeq" id="WP_274234224.1">
    <property type="nucleotide sequence ID" value="NZ_BAABHQ010000007.1"/>
</dbReference>
<proteinExistence type="predicted"/>
<evidence type="ECO:0000259" key="1">
    <source>
        <dbReference type="Pfam" id="PF12680"/>
    </source>
</evidence>
<dbReference type="InterPro" id="IPR032710">
    <property type="entry name" value="NTF2-like_dom_sf"/>
</dbReference>